<accession>A0A251XNW9</accession>
<evidence type="ECO:0000313" key="1">
    <source>
        <dbReference type="EMBL" id="OUE05151.1"/>
    </source>
</evidence>
<reference evidence="1 2" key="1">
    <citation type="submission" date="2016-08" db="EMBL/GenBank/DDBJ databases">
        <title>Genome sequence of Clavibacter michiganensis subsp. michiganensis strain CASJ007.</title>
        <authorList>
            <person name="Thapa S.P."/>
            <person name="Coaker G."/>
        </authorList>
    </citation>
    <scope>NUCLEOTIDE SEQUENCE [LARGE SCALE GENOMIC DNA]</scope>
    <source>
        <strain evidence="1">CASJ007</strain>
    </source>
</reference>
<organism evidence="1 2">
    <name type="scientific">Clavibacter michiganensis subsp. michiganensis</name>
    <dbReference type="NCBI Taxonomy" id="33013"/>
    <lineage>
        <taxon>Bacteria</taxon>
        <taxon>Bacillati</taxon>
        <taxon>Actinomycetota</taxon>
        <taxon>Actinomycetes</taxon>
        <taxon>Micrococcales</taxon>
        <taxon>Microbacteriaceae</taxon>
        <taxon>Clavibacter</taxon>
    </lineage>
</organism>
<proteinExistence type="predicted"/>
<protein>
    <submittedName>
        <fullName evidence="1">Uncharacterized protein</fullName>
    </submittedName>
</protein>
<evidence type="ECO:0000313" key="2">
    <source>
        <dbReference type="Proteomes" id="UP000195062"/>
    </source>
</evidence>
<comment type="caution">
    <text evidence="1">The sequence shown here is derived from an EMBL/GenBank/DDBJ whole genome shotgun (WGS) entry which is preliminary data.</text>
</comment>
<dbReference type="Proteomes" id="UP000195062">
    <property type="component" value="Unassembled WGS sequence"/>
</dbReference>
<gene>
    <name evidence="1" type="ORF">CMMCAS07_09385</name>
</gene>
<dbReference type="EMBL" id="MDHH01000001">
    <property type="protein sequence ID" value="OUE05151.1"/>
    <property type="molecule type" value="Genomic_DNA"/>
</dbReference>
<dbReference type="AlphaFoldDB" id="A0A251XNW9"/>
<sequence>MRKSTVLPQIPSTPMLRQYEELTTYWLATATSTVRAVRRRMAAQMMRTLHRPTSPRRW</sequence>
<keyword evidence="2" id="KW-1185">Reference proteome</keyword>
<name>A0A251XNW9_CLAMM</name>